<dbReference type="PANTHER" id="PTHR39639:SF1">
    <property type="entry name" value="DUF262 DOMAIN-CONTAINING PROTEIN"/>
    <property type="match status" value="1"/>
</dbReference>
<evidence type="ECO:0000259" key="1">
    <source>
        <dbReference type="Pfam" id="PF03235"/>
    </source>
</evidence>
<evidence type="ECO:0000313" key="3">
    <source>
        <dbReference type="Proteomes" id="UP000295217"/>
    </source>
</evidence>
<evidence type="ECO:0000313" key="2">
    <source>
        <dbReference type="EMBL" id="TDD69289.1"/>
    </source>
</evidence>
<dbReference type="PANTHER" id="PTHR39639">
    <property type="entry name" value="CHROMOSOME 16, WHOLE GENOME SHOTGUN SEQUENCE"/>
    <property type="match status" value="1"/>
</dbReference>
<protein>
    <submittedName>
        <fullName evidence="2">DUF262 domain-containing protein</fullName>
    </submittedName>
</protein>
<dbReference type="Pfam" id="PF03235">
    <property type="entry name" value="GmrSD_N"/>
    <property type="match status" value="1"/>
</dbReference>
<dbReference type="EMBL" id="SMLB01000015">
    <property type="protein sequence ID" value="TDD69289.1"/>
    <property type="molecule type" value="Genomic_DNA"/>
</dbReference>
<accession>A0A4R5ADU8</accession>
<dbReference type="AlphaFoldDB" id="A0A4R5ADU8"/>
<gene>
    <name evidence="2" type="ORF">E1262_13280</name>
</gene>
<comment type="caution">
    <text evidence="2">The sequence shown here is derived from an EMBL/GenBank/DDBJ whole genome shotgun (WGS) entry which is preliminary data.</text>
</comment>
<sequence>MVPKRWEIVLTVADRELGEEDDTENIESSERERRLITQSYDLSVNTLIEQWHDKTLTLPEIQRQYVWDRARASRLIESLLLNIPIPVVYFSETQDVNYLIIDGHQRIQSIVNYVENQFALSGLKVLSGLNGLRFGALSPRDQRQIRTRVIRAIIISVDSDPMMKFEVFERLNTGSIALNAQEIRNSTHRGPMNELIKKFALSPDFRTCVGTARPRPRMVDNELILRFLALESSWQSYKPPLKKYLNNYMDKANGWPESQLSEAEARFDRSVAGLVEVLGQAAFRLTDDTGVPIDRALNRALAETQLVSFSWIRNTDLDSTRSDILRALGALYGNSVFLDSIQRATGDRRRTLRRLGMFCSALTEAGVTLSQQVSFESVE</sequence>
<dbReference type="InterPro" id="IPR004919">
    <property type="entry name" value="GmrSD_N"/>
</dbReference>
<name>A0A4R5ADU8_9ACTN</name>
<organism evidence="2 3">
    <name type="scientific">Jiangella aurantiaca</name>
    <dbReference type="NCBI Taxonomy" id="2530373"/>
    <lineage>
        <taxon>Bacteria</taxon>
        <taxon>Bacillati</taxon>
        <taxon>Actinomycetota</taxon>
        <taxon>Actinomycetes</taxon>
        <taxon>Jiangellales</taxon>
        <taxon>Jiangellaceae</taxon>
        <taxon>Jiangella</taxon>
    </lineage>
</organism>
<keyword evidence="3" id="KW-1185">Reference proteome</keyword>
<reference evidence="2 3" key="1">
    <citation type="submission" date="2019-02" db="EMBL/GenBank/DDBJ databases">
        <title>Draft genome sequences of novel Actinobacteria.</title>
        <authorList>
            <person name="Sahin N."/>
            <person name="Ay H."/>
            <person name="Saygin H."/>
        </authorList>
    </citation>
    <scope>NUCLEOTIDE SEQUENCE [LARGE SCALE GENOMIC DNA]</scope>
    <source>
        <strain evidence="2 3">8K307</strain>
    </source>
</reference>
<feature type="domain" description="GmrSD restriction endonucleases N-terminal" evidence="1">
    <location>
        <begin position="52"/>
        <end position="188"/>
    </location>
</feature>
<dbReference type="OrthoDB" id="9787127at2"/>
<proteinExistence type="predicted"/>
<dbReference type="Proteomes" id="UP000295217">
    <property type="component" value="Unassembled WGS sequence"/>
</dbReference>